<dbReference type="Pfam" id="PF02604">
    <property type="entry name" value="PhdYeFM_antitox"/>
    <property type="match status" value="1"/>
</dbReference>
<dbReference type="Gene3D" id="3.40.1620.10">
    <property type="entry name" value="YefM-like domain"/>
    <property type="match status" value="1"/>
</dbReference>
<proteinExistence type="inferred from homology"/>
<comment type="function">
    <text evidence="2">Antitoxin component of a type II toxin-antitoxin (TA) system.</text>
</comment>
<dbReference type="InterPro" id="IPR036165">
    <property type="entry name" value="YefM-like_sf"/>
</dbReference>
<evidence type="ECO:0000256" key="2">
    <source>
        <dbReference type="RuleBase" id="RU362080"/>
    </source>
</evidence>
<name>A0ABV6CFC7_9RHOB</name>
<reference evidence="3 4" key="1">
    <citation type="submission" date="2024-09" db="EMBL/GenBank/DDBJ databases">
        <authorList>
            <person name="Sun Q."/>
            <person name="Mori K."/>
        </authorList>
    </citation>
    <scope>NUCLEOTIDE SEQUENCE [LARGE SCALE GENOMIC DNA]</scope>
    <source>
        <strain evidence="3 4">CCM 7904</strain>
    </source>
</reference>
<dbReference type="RefSeq" id="WP_265508016.1">
    <property type="nucleotide sequence ID" value="NZ_JAOTBE010000052.1"/>
</dbReference>
<dbReference type="SUPFAM" id="SSF143120">
    <property type="entry name" value="YefM-like"/>
    <property type="match status" value="1"/>
</dbReference>
<dbReference type="Proteomes" id="UP001589795">
    <property type="component" value="Unassembled WGS sequence"/>
</dbReference>
<comment type="caution">
    <text evidence="3">The sequence shown here is derived from an EMBL/GenBank/DDBJ whole genome shotgun (WGS) entry which is preliminary data.</text>
</comment>
<sequence length="78" mass="8667">MKTVNIHDAKTNLSKLVEAAVQGEPFVIARAGKPMVKVMQIDSRPPTRIGFLDGAYEIPEDFDRMDSGRIRSMFEGDA</sequence>
<comment type="similarity">
    <text evidence="1 2">Belongs to the phD/YefM antitoxin family.</text>
</comment>
<keyword evidence="4" id="KW-1185">Reference proteome</keyword>
<dbReference type="EMBL" id="JBHLWQ010000018">
    <property type="protein sequence ID" value="MFC0199087.1"/>
    <property type="molecule type" value="Genomic_DNA"/>
</dbReference>
<dbReference type="NCBIfam" id="TIGR01552">
    <property type="entry name" value="phd_fam"/>
    <property type="match status" value="1"/>
</dbReference>
<evidence type="ECO:0000256" key="1">
    <source>
        <dbReference type="ARBA" id="ARBA00009981"/>
    </source>
</evidence>
<protein>
    <recommendedName>
        <fullName evidence="2">Antitoxin</fullName>
    </recommendedName>
</protein>
<evidence type="ECO:0000313" key="3">
    <source>
        <dbReference type="EMBL" id="MFC0199087.1"/>
    </source>
</evidence>
<accession>A0ABV6CFC7</accession>
<organism evidence="3 4">
    <name type="scientific">Paracoccus rhizosphaerae</name>
    <dbReference type="NCBI Taxonomy" id="1133347"/>
    <lineage>
        <taxon>Bacteria</taxon>
        <taxon>Pseudomonadati</taxon>
        <taxon>Pseudomonadota</taxon>
        <taxon>Alphaproteobacteria</taxon>
        <taxon>Rhodobacterales</taxon>
        <taxon>Paracoccaceae</taxon>
        <taxon>Paracoccus</taxon>
    </lineage>
</organism>
<evidence type="ECO:0000313" key="4">
    <source>
        <dbReference type="Proteomes" id="UP001589795"/>
    </source>
</evidence>
<dbReference type="InterPro" id="IPR006442">
    <property type="entry name" value="Antitoxin_Phd/YefM"/>
</dbReference>
<gene>
    <name evidence="3" type="ORF">ACFFIZ_01720</name>
</gene>